<dbReference type="Gene3D" id="3.10.50.10">
    <property type="match status" value="1"/>
</dbReference>
<evidence type="ECO:0000256" key="9">
    <source>
        <dbReference type="RuleBase" id="RU000489"/>
    </source>
</evidence>
<evidence type="ECO:0000256" key="3">
    <source>
        <dbReference type="ARBA" id="ARBA00012729"/>
    </source>
</evidence>
<evidence type="ECO:0000256" key="2">
    <source>
        <dbReference type="ARBA" id="ARBA00008682"/>
    </source>
</evidence>
<evidence type="ECO:0000313" key="11">
    <source>
        <dbReference type="EMBL" id="EEP81896.1"/>
    </source>
</evidence>
<keyword evidence="4 9" id="KW-0378">Hydrolase</keyword>
<evidence type="ECO:0000256" key="7">
    <source>
        <dbReference type="ARBA" id="ARBA00023295"/>
    </source>
</evidence>
<dbReference type="PANTHER" id="PTHR11177">
    <property type="entry name" value="CHITINASE"/>
    <property type="match status" value="1"/>
</dbReference>
<evidence type="ECO:0000256" key="5">
    <source>
        <dbReference type="ARBA" id="ARBA00023024"/>
    </source>
</evidence>
<dbReference type="PANTHER" id="PTHR11177:SF228">
    <property type="entry name" value="CHITINASE"/>
    <property type="match status" value="1"/>
</dbReference>
<keyword evidence="8" id="KW-0624">Polysaccharide degradation</keyword>
<dbReference type="VEuPathDB" id="FungiDB:UREG_06761"/>
<reference evidence="12" key="1">
    <citation type="journal article" date="2009" name="Genome Res.">
        <title>Comparative genomic analyses of the human fungal pathogens Coccidioides and their relatives.</title>
        <authorList>
            <person name="Sharpton T.J."/>
            <person name="Stajich J.E."/>
            <person name="Rounsley S.D."/>
            <person name="Gardner M.J."/>
            <person name="Wortman J.R."/>
            <person name="Jordar V.S."/>
            <person name="Maiti R."/>
            <person name="Kodira C.D."/>
            <person name="Neafsey D.E."/>
            <person name="Zeng Q."/>
            <person name="Hung C.-Y."/>
            <person name="McMahan C."/>
            <person name="Muszewska A."/>
            <person name="Grynberg M."/>
            <person name="Mandel M.A."/>
            <person name="Kellner E.M."/>
            <person name="Barker B.M."/>
            <person name="Galgiani J.N."/>
            <person name="Orbach M.J."/>
            <person name="Kirkland T.N."/>
            <person name="Cole G.T."/>
            <person name="Henn M.R."/>
            <person name="Birren B.W."/>
            <person name="Taylor J.W."/>
        </authorList>
    </citation>
    <scope>NUCLEOTIDE SEQUENCE [LARGE SCALE GENOMIC DNA]</scope>
    <source>
        <strain evidence="12">UAMH 1704</strain>
    </source>
</reference>
<proteinExistence type="inferred from homology"/>
<dbReference type="EMBL" id="CH476618">
    <property type="protein sequence ID" value="EEP81896.1"/>
    <property type="molecule type" value="Genomic_DNA"/>
</dbReference>
<dbReference type="OMA" id="NPMTYDF"/>
<dbReference type="GeneID" id="8442949"/>
<keyword evidence="5" id="KW-0146">Chitin degradation</keyword>
<dbReference type="GO" id="GO:0006032">
    <property type="term" value="P:chitin catabolic process"/>
    <property type="evidence" value="ECO:0007669"/>
    <property type="project" value="UniProtKB-KW"/>
</dbReference>
<dbReference type="GO" id="GO:0008061">
    <property type="term" value="F:chitin binding"/>
    <property type="evidence" value="ECO:0007669"/>
    <property type="project" value="InterPro"/>
</dbReference>
<protein>
    <recommendedName>
        <fullName evidence="3">chitinase</fullName>
        <ecNumber evidence="3">3.2.1.14</ecNumber>
    </recommendedName>
</protein>
<accession>C4JW19</accession>
<dbReference type="Pfam" id="PF00704">
    <property type="entry name" value="Glyco_hydro_18"/>
    <property type="match status" value="1"/>
</dbReference>
<dbReference type="PROSITE" id="PS51910">
    <property type="entry name" value="GH18_2"/>
    <property type="match status" value="1"/>
</dbReference>
<dbReference type="PROSITE" id="PS01095">
    <property type="entry name" value="GH18_1"/>
    <property type="match status" value="1"/>
</dbReference>
<dbReference type="Proteomes" id="UP000002058">
    <property type="component" value="Unassembled WGS sequence"/>
</dbReference>
<comment type="similarity">
    <text evidence="2">Belongs to the glycosyl hydrolase 18 family. Chitinase class V subfamily.</text>
</comment>
<keyword evidence="7 9" id="KW-0326">Glycosidase</keyword>
<dbReference type="GO" id="GO:0000272">
    <property type="term" value="P:polysaccharide catabolic process"/>
    <property type="evidence" value="ECO:0007669"/>
    <property type="project" value="UniProtKB-KW"/>
</dbReference>
<dbReference type="Gene3D" id="3.20.20.80">
    <property type="entry name" value="Glycosidases"/>
    <property type="match status" value="1"/>
</dbReference>
<evidence type="ECO:0000256" key="1">
    <source>
        <dbReference type="ARBA" id="ARBA00000822"/>
    </source>
</evidence>
<dbReference type="eggNOG" id="KOG2806">
    <property type="taxonomic scope" value="Eukaryota"/>
</dbReference>
<dbReference type="STRING" id="336963.C4JW19"/>
<dbReference type="InterPro" id="IPR001223">
    <property type="entry name" value="Glyco_hydro18_cat"/>
</dbReference>
<name>C4JW19_UNCRE</name>
<dbReference type="InterPro" id="IPR001579">
    <property type="entry name" value="Glyco_hydro_18_chit_AS"/>
</dbReference>
<evidence type="ECO:0000259" key="10">
    <source>
        <dbReference type="PROSITE" id="PS51910"/>
    </source>
</evidence>
<evidence type="ECO:0000313" key="12">
    <source>
        <dbReference type="Proteomes" id="UP000002058"/>
    </source>
</evidence>
<organism evidence="11 12">
    <name type="scientific">Uncinocarpus reesii (strain UAMH 1704)</name>
    <dbReference type="NCBI Taxonomy" id="336963"/>
    <lineage>
        <taxon>Eukaryota</taxon>
        <taxon>Fungi</taxon>
        <taxon>Dikarya</taxon>
        <taxon>Ascomycota</taxon>
        <taxon>Pezizomycotina</taxon>
        <taxon>Eurotiomycetes</taxon>
        <taxon>Eurotiomycetidae</taxon>
        <taxon>Onygenales</taxon>
        <taxon>Onygenaceae</taxon>
        <taxon>Uncinocarpus</taxon>
    </lineage>
</organism>
<sequence>MFCFLSVQAEGGQMDDVNFLYSRVNPDGTVRVGDQWADEQMPVDGTHGCIRAFAQLKDQHAGLRVLLSIGGGGMGSQHFATVAGNPIALGNFVRSAKDLVDKFGLDGLDIDWEHPSDLEQGENYVNLLRVLREALPWSCYTLTTALPAGEWALRHINLSDAQCYVDLINLMTYDFSGPWAPNSGHQSQLFSPAVPHHEAAEISCHSGVSYVLAQGVPPSKILLGIPAYGRAFPGTTDIGQPHCIRDGTNEDEIVFDYRDLPLPGCLEQQDDCLCAAYCVDRNMGFVSYDSTKTVGHKAKFVKDMCLGGLFYWHIAADAVGKRSLVATGYSALHDLYSKP</sequence>
<dbReference type="SUPFAM" id="SSF54556">
    <property type="entry name" value="Chitinase insertion domain"/>
    <property type="match status" value="1"/>
</dbReference>
<dbReference type="InterPro" id="IPR011583">
    <property type="entry name" value="Chitinase_II/V-like_cat"/>
</dbReference>
<evidence type="ECO:0000256" key="6">
    <source>
        <dbReference type="ARBA" id="ARBA00023277"/>
    </source>
</evidence>
<dbReference type="RefSeq" id="XP_002583794.1">
    <property type="nucleotide sequence ID" value="XM_002583748.1"/>
</dbReference>
<dbReference type="GO" id="GO:0008843">
    <property type="term" value="F:endochitinase activity"/>
    <property type="evidence" value="ECO:0007669"/>
    <property type="project" value="UniProtKB-EC"/>
</dbReference>
<dbReference type="SUPFAM" id="SSF51445">
    <property type="entry name" value="(Trans)glycosidases"/>
    <property type="match status" value="1"/>
</dbReference>
<evidence type="ECO:0000256" key="4">
    <source>
        <dbReference type="ARBA" id="ARBA00022801"/>
    </source>
</evidence>
<dbReference type="AlphaFoldDB" id="C4JW19"/>
<feature type="domain" description="GH18" evidence="10">
    <location>
        <begin position="1"/>
        <end position="335"/>
    </location>
</feature>
<dbReference type="SMART" id="SM00636">
    <property type="entry name" value="Glyco_18"/>
    <property type="match status" value="1"/>
</dbReference>
<dbReference type="EC" id="3.2.1.14" evidence="3"/>
<evidence type="ECO:0000256" key="8">
    <source>
        <dbReference type="ARBA" id="ARBA00023326"/>
    </source>
</evidence>
<dbReference type="InterPro" id="IPR050314">
    <property type="entry name" value="Glycosyl_Hydrlase_18"/>
</dbReference>
<dbReference type="OrthoDB" id="76388at2759"/>
<dbReference type="InterPro" id="IPR029070">
    <property type="entry name" value="Chitinase_insertion_sf"/>
</dbReference>
<dbReference type="InParanoid" id="C4JW19"/>
<keyword evidence="6" id="KW-0119">Carbohydrate metabolism</keyword>
<dbReference type="HOGENOM" id="CLU_002833_1_2_1"/>
<gene>
    <name evidence="11" type="ORF">UREG_06761</name>
</gene>
<dbReference type="KEGG" id="ure:UREG_06761"/>
<comment type="catalytic activity">
    <reaction evidence="1">
        <text>Random endo-hydrolysis of N-acetyl-beta-D-glucosaminide (1-&gt;4)-beta-linkages in chitin and chitodextrins.</text>
        <dbReference type="EC" id="3.2.1.14"/>
    </reaction>
</comment>
<keyword evidence="12" id="KW-1185">Reference proteome</keyword>
<dbReference type="GO" id="GO:0005576">
    <property type="term" value="C:extracellular region"/>
    <property type="evidence" value="ECO:0007669"/>
    <property type="project" value="TreeGrafter"/>
</dbReference>
<dbReference type="InterPro" id="IPR017853">
    <property type="entry name" value="GH"/>
</dbReference>